<dbReference type="eggNOG" id="KOG2089">
    <property type="taxonomic scope" value="Eukaryota"/>
</dbReference>
<evidence type="ECO:0000256" key="4">
    <source>
        <dbReference type="ARBA" id="ARBA00022801"/>
    </source>
</evidence>
<organism evidence="9 10">
    <name type="scientific">Phaeoacremonium minimum (strain UCR-PA7)</name>
    <name type="common">Esca disease fungus</name>
    <name type="synonym">Togninia minima</name>
    <dbReference type="NCBI Taxonomy" id="1286976"/>
    <lineage>
        <taxon>Eukaryota</taxon>
        <taxon>Fungi</taxon>
        <taxon>Dikarya</taxon>
        <taxon>Ascomycota</taxon>
        <taxon>Pezizomycotina</taxon>
        <taxon>Sordariomycetes</taxon>
        <taxon>Sordariomycetidae</taxon>
        <taxon>Togniniales</taxon>
        <taxon>Togniniaceae</taxon>
        <taxon>Phaeoacremonium</taxon>
    </lineage>
</organism>
<name>R8BL55_PHAM7</name>
<evidence type="ECO:0000256" key="7">
    <source>
        <dbReference type="RuleBase" id="RU003435"/>
    </source>
</evidence>
<dbReference type="Gene3D" id="1.10.1370.40">
    <property type="match status" value="2"/>
</dbReference>
<feature type="domain" description="Peptidase M3A/M3B catalytic" evidence="8">
    <location>
        <begin position="117"/>
        <end position="289"/>
    </location>
</feature>
<protein>
    <submittedName>
        <fullName evidence="9">Putative metallopeptidase protein</fullName>
    </submittedName>
</protein>
<evidence type="ECO:0000313" key="10">
    <source>
        <dbReference type="Proteomes" id="UP000014074"/>
    </source>
</evidence>
<proteinExistence type="inferred from homology"/>
<evidence type="ECO:0000256" key="6">
    <source>
        <dbReference type="ARBA" id="ARBA00023049"/>
    </source>
</evidence>
<evidence type="ECO:0000256" key="3">
    <source>
        <dbReference type="ARBA" id="ARBA00022723"/>
    </source>
</evidence>
<evidence type="ECO:0000256" key="1">
    <source>
        <dbReference type="ARBA" id="ARBA00006040"/>
    </source>
</evidence>
<dbReference type="GO" id="GO:0005758">
    <property type="term" value="C:mitochondrial intermembrane space"/>
    <property type="evidence" value="ECO:0007669"/>
    <property type="project" value="TreeGrafter"/>
</dbReference>
<dbReference type="Pfam" id="PF01432">
    <property type="entry name" value="Peptidase_M3"/>
    <property type="match status" value="2"/>
</dbReference>
<keyword evidence="3 7" id="KW-0479">Metal-binding</keyword>
<reference evidence="10" key="1">
    <citation type="journal article" date="2013" name="Genome Announc.">
        <title>Draft genome sequence of the ascomycete Phaeoacremonium aleophilum strain UCR-PA7, a causal agent of the esca disease complex in grapevines.</title>
        <authorList>
            <person name="Blanco-Ulate B."/>
            <person name="Rolshausen P."/>
            <person name="Cantu D."/>
        </authorList>
    </citation>
    <scope>NUCLEOTIDE SEQUENCE [LARGE SCALE GENOMIC DNA]</scope>
    <source>
        <strain evidence="10">UCR-PA7</strain>
    </source>
</reference>
<keyword evidence="4 7" id="KW-0378">Hydrolase</keyword>
<keyword evidence="5 7" id="KW-0862">Zinc</keyword>
<comment type="cofactor">
    <cofactor evidence="7">
        <name>Zn(2+)</name>
        <dbReference type="ChEBI" id="CHEBI:29105"/>
    </cofactor>
    <text evidence="7">Binds 1 zinc ion.</text>
</comment>
<dbReference type="InterPro" id="IPR024077">
    <property type="entry name" value="Neurolysin/TOP_dom2"/>
</dbReference>
<keyword evidence="6 7" id="KW-0482">Metalloprotease</keyword>
<dbReference type="AlphaFoldDB" id="R8BL55"/>
<dbReference type="Proteomes" id="UP000014074">
    <property type="component" value="Unassembled WGS sequence"/>
</dbReference>
<comment type="similarity">
    <text evidence="1 7">Belongs to the peptidase M3 family.</text>
</comment>
<dbReference type="RefSeq" id="XP_007915154.1">
    <property type="nucleotide sequence ID" value="XM_007916963.1"/>
</dbReference>
<evidence type="ECO:0000256" key="2">
    <source>
        <dbReference type="ARBA" id="ARBA00022670"/>
    </source>
</evidence>
<dbReference type="GO" id="GO:0006508">
    <property type="term" value="P:proteolysis"/>
    <property type="evidence" value="ECO:0007669"/>
    <property type="project" value="UniProtKB-KW"/>
</dbReference>
<dbReference type="Gene3D" id="1.10.1370.10">
    <property type="entry name" value="Neurolysin, domain 3"/>
    <property type="match status" value="1"/>
</dbReference>
<dbReference type="HOGENOM" id="CLU_001805_1_0_1"/>
<evidence type="ECO:0000313" key="9">
    <source>
        <dbReference type="EMBL" id="EOO00098.1"/>
    </source>
</evidence>
<keyword evidence="10" id="KW-1185">Reference proteome</keyword>
<feature type="domain" description="Peptidase M3A/M3B catalytic" evidence="8">
    <location>
        <begin position="292"/>
        <end position="529"/>
    </location>
</feature>
<evidence type="ECO:0000259" key="8">
    <source>
        <dbReference type="Pfam" id="PF01432"/>
    </source>
</evidence>
<evidence type="ECO:0000256" key="5">
    <source>
        <dbReference type="ARBA" id="ARBA00022833"/>
    </source>
</evidence>
<dbReference type="EMBL" id="KB933115">
    <property type="protein sequence ID" value="EOO00098.1"/>
    <property type="molecule type" value="Genomic_DNA"/>
</dbReference>
<dbReference type="GO" id="GO:0004222">
    <property type="term" value="F:metalloendopeptidase activity"/>
    <property type="evidence" value="ECO:0007669"/>
    <property type="project" value="InterPro"/>
</dbReference>
<sequence>MFRLVDAVLQKTDEGSVDPETYRFLQKHHAEFIRNGCGLSPAAKKKFRADKLHLDELIRQYLKNLNSDQNGVWFSLEELEGVPKNVIEKLQKGEGEQIGNLWVTTKTPHTTPVLRFAKSEMTRKNMYIANLNRASPNIPLHRDIIIIRDTLSRQLGFRNWANLRASEKTVGSTKTVTDFLGRIQAPLTDVARKEAEELLKLKKADLPNDQDTRLYYWDQAYYERLRDESVAALDLKYVSEFFELSKVLPEMLKIYEKLFDIHFEQVTPERYHQITGRSADTMVWQEDVKLSLFHELGHAMHNLLSLTKFGRFHGSKVDRDFVETPSLTFEHFFWTAHHIKDVSCHYSYVSPQYKAAWEAKQSNSDMPQPPQQLPDEVVKGVLGLKLSNKPLGTARQLHFALYDMFVHNQDSSEELGSMNFCEVFNKMRNELTSLQGGEALGEGWDWCHGESCYRAIMSNYDAGYYAYLMGRAWALDIFESNFEADTMSKSAGRKYREMLLQPGASQPEMKTLREYLGREPKLEAYYRWLGISGD</sequence>
<dbReference type="SUPFAM" id="SSF55486">
    <property type="entry name" value="Metalloproteases ('zincins'), catalytic domain"/>
    <property type="match status" value="1"/>
</dbReference>
<dbReference type="OrthoDB" id="534666at2759"/>
<dbReference type="PANTHER" id="PTHR11804:SF84">
    <property type="entry name" value="SACCHAROLYSIN"/>
    <property type="match status" value="1"/>
</dbReference>
<keyword evidence="2 7" id="KW-0645">Protease</keyword>
<dbReference type="GO" id="GO:0046872">
    <property type="term" value="F:metal ion binding"/>
    <property type="evidence" value="ECO:0007669"/>
    <property type="project" value="UniProtKB-UniRule"/>
</dbReference>
<dbReference type="InterPro" id="IPR045090">
    <property type="entry name" value="Pept_M3A_M3B"/>
</dbReference>
<dbReference type="GO" id="GO:0006518">
    <property type="term" value="P:peptide metabolic process"/>
    <property type="evidence" value="ECO:0007669"/>
    <property type="project" value="TreeGrafter"/>
</dbReference>
<dbReference type="InterPro" id="IPR001567">
    <property type="entry name" value="Pept_M3A_M3B_dom"/>
</dbReference>
<dbReference type="PANTHER" id="PTHR11804">
    <property type="entry name" value="PROTEASE M3 THIMET OLIGOPEPTIDASE-RELATED"/>
    <property type="match status" value="1"/>
</dbReference>
<gene>
    <name evidence="9" type="ORF">UCRPA7_4413</name>
</gene>
<dbReference type="KEGG" id="tmn:UCRPA7_4413"/>
<dbReference type="GeneID" id="19324863"/>
<accession>R8BL55</accession>